<gene>
    <name evidence="5" type="ORF">QQF64_009054</name>
</gene>
<dbReference type="InterPro" id="IPR000477">
    <property type="entry name" value="RT_dom"/>
</dbReference>
<dbReference type="Gene3D" id="3.30.70.270">
    <property type="match status" value="1"/>
</dbReference>
<evidence type="ECO:0000259" key="4">
    <source>
        <dbReference type="Pfam" id="PF00078"/>
    </source>
</evidence>
<dbReference type="EMBL" id="JAYMGO010000015">
    <property type="protein sequence ID" value="KAL1261227.1"/>
    <property type="molecule type" value="Genomic_DNA"/>
</dbReference>
<dbReference type="SUPFAM" id="SSF56672">
    <property type="entry name" value="DNA/RNA polymerases"/>
    <property type="match status" value="1"/>
</dbReference>
<comment type="caution">
    <text evidence="5">The sequence shown here is derived from an EMBL/GenBank/DDBJ whole genome shotgun (WGS) entry which is preliminary data.</text>
</comment>
<proteinExistence type="inferred from homology"/>
<dbReference type="PANTHER" id="PTHR24559:SF454">
    <property type="entry name" value="RIBONUCLEASE H"/>
    <property type="match status" value="1"/>
</dbReference>
<accession>A0ABR3M7X8</accession>
<keyword evidence="6" id="KW-1185">Reference proteome</keyword>
<dbReference type="Pfam" id="PF00078">
    <property type="entry name" value="RVT_1"/>
    <property type="match status" value="1"/>
</dbReference>
<sequence>MEDCVDRVGNAAFVTKIDLLKGYWQVPLTERAKEISAFVTPDRFLNYTVMAFGLRNAPATFQSSCLLLMQVTQVRELYFSNEIRLVLSIPFATFHGNLINTSDVTLPLRKRHSLLSLLFNILMFMWVLFRIR</sequence>
<comment type="similarity">
    <text evidence="1">Belongs to the beta type-B retroviral polymerase family. HERV class-II K(HML-2) pol subfamily.</text>
</comment>
<keyword evidence="3" id="KW-0472">Membrane</keyword>
<dbReference type="InterPro" id="IPR053134">
    <property type="entry name" value="RNA-dir_DNA_polymerase"/>
</dbReference>
<name>A0ABR3M7X8_9TELE</name>
<evidence type="ECO:0000256" key="2">
    <source>
        <dbReference type="ARBA" id="ARBA00012180"/>
    </source>
</evidence>
<keyword evidence="3" id="KW-1133">Transmembrane helix</keyword>
<dbReference type="EC" id="3.1.26.4" evidence="2"/>
<protein>
    <recommendedName>
        <fullName evidence="2">ribonuclease H</fullName>
        <ecNumber evidence="2">3.1.26.4</ecNumber>
    </recommendedName>
</protein>
<evidence type="ECO:0000256" key="3">
    <source>
        <dbReference type="SAM" id="Phobius"/>
    </source>
</evidence>
<dbReference type="Proteomes" id="UP001558613">
    <property type="component" value="Unassembled WGS sequence"/>
</dbReference>
<dbReference type="Gene3D" id="3.10.10.10">
    <property type="entry name" value="HIV Type 1 Reverse Transcriptase, subunit A, domain 1"/>
    <property type="match status" value="1"/>
</dbReference>
<keyword evidence="3" id="KW-0812">Transmembrane</keyword>
<dbReference type="PANTHER" id="PTHR24559">
    <property type="entry name" value="TRANSPOSON TY3-I GAG-POL POLYPROTEIN"/>
    <property type="match status" value="1"/>
</dbReference>
<feature type="domain" description="Reverse transcriptase" evidence="4">
    <location>
        <begin position="4"/>
        <end position="63"/>
    </location>
</feature>
<evidence type="ECO:0000256" key="1">
    <source>
        <dbReference type="ARBA" id="ARBA00010879"/>
    </source>
</evidence>
<dbReference type="InterPro" id="IPR043502">
    <property type="entry name" value="DNA/RNA_pol_sf"/>
</dbReference>
<feature type="transmembrane region" description="Helical" evidence="3">
    <location>
        <begin position="114"/>
        <end position="131"/>
    </location>
</feature>
<evidence type="ECO:0000313" key="6">
    <source>
        <dbReference type="Proteomes" id="UP001558613"/>
    </source>
</evidence>
<organism evidence="5 6">
    <name type="scientific">Cirrhinus molitorella</name>
    <name type="common">mud carp</name>
    <dbReference type="NCBI Taxonomy" id="172907"/>
    <lineage>
        <taxon>Eukaryota</taxon>
        <taxon>Metazoa</taxon>
        <taxon>Chordata</taxon>
        <taxon>Craniata</taxon>
        <taxon>Vertebrata</taxon>
        <taxon>Euteleostomi</taxon>
        <taxon>Actinopterygii</taxon>
        <taxon>Neopterygii</taxon>
        <taxon>Teleostei</taxon>
        <taxon>Ostariophysi</taxon>
        <taxon>Cypriniformes</taxon>
        <taxon>Cyprinidae</taxon>
        <taxon>Labeoninae</taxon>
        <taxon>Labeonini</taxon>
        <taxon>Cirrhinus</taxon>
    </lineage>
</organism>
<dbReference type="InterPro" id="IPR043128">
    <property type="entry name" value="Rev_trsase/Diguanyl_cyclase"/>
</dbReference>
<reference evidence="5 6" key="1">
    <citation type="submission" date="2023-09" db="EMBL/GenBank/DDBJ databases">
        <authorList>
            <person name="Wang M."/>
        </authorList>
    </citation>
    <scope>NUCLEOTIDE SEQUENCE [LARGE SCALE GENOMIC DNA]</scope>
    <source>
        <strain evidence="5">GT-2023</strain>
        <tissue evidence="5">Liver</tissue>
    </source>
</reference>
<evidence type="ECO:0000313" key="5">
    <source>
        <dbReference type="EMBL" id="KAL1261227.1"/>
    </source>
</evidence>